<keyword evidence="1" id="KW-0812">Transmembrane</keyword>
<evidence type="ECO:0000256" key="1">
    <source>
        <dbReference type="SAM" id="Phobius"/>
    </source>
</evidence>
<dbReference type="OrthoDB" id="197419at2759"/>
<evidence type="ECO:0000313" key="4">
    <source>
        <dbReference type="WBParaSite" id="HCON_00156480-00002"/>
    </source>
</evidence>
<keyword evidence="1" id="KW-1133">Transmembrane helix</keyword>
<sequence length="333" mass="37584">FIKSFVLVMGCCIILCFLLSITLLAAVITQSTILLNLFCITPTLLTTLFYVFKNTPVTNQDKANFFAGLRMGGHRGSPYEAPENTIEGFAMAKQSKCEMVEFDIHLSADGVPVLIHDESTGRTSKEDVVIKQKTLKEIKEIPLKMVSGIKSVIPTLDEAVDWCVQNNMKMIFDIKDADSKMVKSLVEIIKSKNLYSKAIISSYNPCVAFTVKRVDRNILTGFTSRAGYMTYEDEDRRIPRNGAPRMWTNFILDDMIDLGIRTFILPTFLGVDMLLLHHKCIDSNLVDDAWQLGIHVLAWTVNDSCLATFLRFNNDFRNDNSVFKGSIHDKNDI</sequence>
<keyword evidence="1" id="KW-0472">Membrane</keyword>
<dbReference type="GO" id="GO:0006644">
    <property type="term" value="P:phospholipid metabolic process"/>
    <property type="evidence" value="ECO:0007669"/>
    <property type="project" value="TreeGrafter"/>
</dbReference>
<dbReference type="PANTHER" id="PTHR46320">
    <property type="entry name" value="GLYCEROPHOSPHODIESTER PHOSPHODIESTERASE 1"/>
    <property type="match status" value="1"/>
</dbReference>
<name>A0A7I4Z038_HAECO</name>
<feature type="transmembrane region" description="Helical" evidence="1">
    <location>
        <begin position="33"/>
        <end position="52"/>
    </location>
</feature>
<evidence type="ECO:0000313" key="3">
    <source>
        <dbReference type="Proteomes" id="UP000025227"/>
    </source>
</evidence>
<dbReference type="InterPro" id="IPR030395">
    <property type="entry name" value="GP_PDE_dom"/>
</dbReference>
<keyword evidence="3" id="KW-1185">Reference proteome</keyword>
<dbReference type="AlphaFoldDB" id="A0A7I4Z038"/>
<feature type="transmembrane region" description="Helical" evidence="1">
    <location>
        <begin position="6"/>
        <end position="26"/>
    </location>
</feature>
<dbReference type="GO" id="GO:0006580">
    <property type="term" value="P:ethanolamine metabolic process"/>
    <property type="evidence" value="ECO:0007669"/>
    <property type="project" value="TreeGrafter"/>
</dbReference>
<dbReference type="GO" id="GO:0005886">
    <property type="term" value="C:plasma membrane"/>
    <property type="evidence" value="ECO:0007669"/>
    <property type="project" value="TreeGrafter"/>
</dbReference>
<proteinExistence type="predicted"/>
<evidence type="ECO:0000259" key="2">
    <source>
        <dbReference type="PROSITE" id="PS51704"/>
    </source>
</evidence>
<dbReference type="WBParaSite" id="HCON_00156480-00002">
    <property type="protein sequence ID" value="HCON_00156480-00002"/>
    <property type="gene ID" value="HCON_00156480"/>
</dbReference>
<dbReference type="GO" id="GO:0070291">
    <property type="term" value="P:N-acylethanolamine metabolic process"/>
    <property type="evidence" value="ECO:0007669"/>
    <property type="project" value="TreeGrafter"/>
</dbReference>
<dbReference type="GO" id="GO:0008889">
    <property type="term" value="F:glycerophosphodiester phosphodiesterase activity"/>
    <property type="evidence" value="ECO:0007669"/>
    <property type="project" value="TreeGrafter"/>
</dbReference>
<dbReference type="PANTHER" id="PTHR46320:SF2">
    <property type="entry name" value="GP-PDE DOMAIN-CONTAINING PROTEIN"/>
    <property type="match status" value="1"/>
</dbReference>
<organism evidence="3 4">
    <name type="scientific">Haemonchus contortus</name>
    <name type="common">Barber pole worm</name>
    <dbReference type="NCBI Taxonomy" id="6289"/>
    <lineage>
        <taxon>Eukaryota</taxon>
        <taxon>Metazoa</taxon>
        <taxon>Ecdysozoa</taxon>
        <taxon>Nematoda</taxon>
        <taxon>Chromadorea</taxon>
        <taxon>Rhabditida</taxon>
        <taxon>Rhabditina</taxon>
        <taxon>Rhabditomorpha</taxon>
        <taxon>Strongyloidea</taxon>
        <taxon>Trichostrongylidae</taxon>
        <taxon>Haemonchus</taxon>
    </lineage>
</organism>
<dbReference type="SUPFAM" id="SSF51695">
    <property type="entry name" value="PLC-like phosphodiesterases"/>
    <property type="match status" value="1"/>
</dbReference>
<dbReference type="OMA" id="EFNLHIG"/>
<dbReference type="Gene3D" id="3.20.20.190">
    <property type="entry name" value="Phosphatidylinositol (PI) phosphodiesterase"/>
    <property type="match status" value="1"/>
</dbReference>
<reference evidence="4" key="1">
    <citation type="submission" date="2020-12" db="UniProtKB">
        <authorList>
            <consortium name="WormBaseParasite"/>
        </authorList>
    </citation>
    <scope>IDENTIFICATION</scope>
    <source>
        <strain evidence="4">MHco3</strain>
    </source>
</reference>
<dbReference type="Proteomes" id="UP000025227">
    <property type="component" value="Unplaced"/>
</dbReference>
<dbReference type="InterPro" id="IPR017946">
    <property type="entry name" value="PLC-like_Pdiesterase_TIM-brl"/>
</dbReference>
<dbReference type="PROSITE" id="PS51704">
    <property type="entry name" value="GP_PDE"/>
    <property type="match status" value="1"/>
</dbReference>
<feature type="domain" description="GP-PDE" evidence="2">
    <location>
        <begin position="69"/>
        <end position="333"/>
    </location>
</feature>
<accession>A0A7I4Z038</accession>
<dbReference type="Pfam" id="PF03009">
    <property type="entry name" value="GDPD"/>
    <property type="match status" value="1"/>
</dbReference>
<protein>
    <submittedName>
        <fullName evidence="4">GP-PDE domain-containing protein</fullName>
    </submittedName>
</protein>